<reference evidence="6 7" key="1">
    <citation type="submission" date="2023-05" db="EMBL/GenBank/DDBJ databases">
        <title>A 100% complete, gapless, phased diploid assembly of the Scenedesmus obliquus UTEX 3031 genome.</title>
        <authorList>
            <person name="Biondi T.C."/>
            <person name="Hanschen E.R."/>
            <person name="Kwon T."/>
            <person name="Eng W."/>
            <person name="Kruse C.P.S."/>
            <person name="Koehler S.I."/>
            <person name="Kunde Y."/>
            <person name="Gleasner C.D."/>
            <person name="You Mak K.T."/>
            <person name="Polle J."/>
            <person name="Hovde B.T."/>
            <person name="Starkenburg S.R."/>
        </authorList>
    </citation>
    <scope>NUCLEOTIDE SEQUENCE [LARGE SCALE GENOMIC DNA]</scope>
    <source>
        <strain evidence="6 7">DOE0152z</strain>
    </source>
</reference>
<protein>
    <recommendedName>
        <fullName evidence="5">MYND-type domain-containing protein</fullName>
    </recommendedName>
</protein>
<evidence type="ECO:0000313" key="7">
    <source>
        <dbReference type="Proteomes" id="UP001244341"/>
    </source>
</evidence>
<sequence>MAASESVASCSARDSASSSKITVIQLGHNDSNYDYKEKQVNIAEYDRMLTDPGQVDCPLLEKLGYPVMLVHTRHGTKCIPQVQVFAASSNPHNNRQATVAAARLSTGLAMGCVVGEVYALRRDTKSLTGPEWEILRDALDQLMNDYGVGPGYVDEALLRRYRRDTRDRMRGLSDTPPGNHCLECGEEEAEGTQLLRCGNCKTAYYCSKACQKAHWRAGHKAVCRPPGEGSTEAQVAALLASTALRPEQIIARGVPVPELPRGLLEANPHLAAMASAMPPEVHRLFVYNKHLAGRERICPHCRTKYRLLDQPEAGDRASIEQRLSGLCSYACFQAFHPAGSWSGPEWYGQEAIQPEGMTFALEMQ</sequence>
<evidence type="ECO:0000256" key="1">
    <source>
        <dbReference type="ARBA" id="ARBA00022723"/>
    </source>
</evidence>
<evidence type="ECO:0000256" key="4">
    <source>
        <dbReference type="PROSITE-ProRule" id="PRU00134"/>
    </source>
</evidence>
<dbReference type="EMBL" id="CP126220">
    <property type="protein sequence ID" value="WIA21757.1"/>
    <property type="molecule type" value="Genomic_DNA"/>
</dbReference>
<organism evidence="6 7">
    <name type="scientific">Tetradesmus obliquus</name>
    <name type="common">Green alga</name>
    <name type="synonym">Acutodesmus obliquus</name>
    <dbReference type="NCBI Taxonomy" id="3088"/>
    <lineage>
        <taxon>Eukaryota</taxon>
        <taxon>Viridiplantae</taxon>
        <taxon>Chlorophyta</taxon>
        <taxon>core chlorophytes</taxon>
        <taxon>Chlorophyceae</taxon>
        <taxon>CS clade</taxon>
        <taxon>Sphaeropleales</taxon>
        <taxon>Scenedesmaceae</taxon>
        <taxon>Tetradesmus</taxon>
    </lineage>
</organism>
<proteinExistence type="predicted"/>
<accession>A0ABY8UJQ4</accession>
<evidence type="ECO:0000256" key="2">
    <source>
        <dbReference type="ARBA" id="ARBA00022771"/>
    </source>
</evidence>
<name>A0ABY8UJQ4_TETOB</name>
<keyword evidence="2 4" id="KW-0863">Zinc-finger</keyword>
<gene>
    <name evidence="6" type="ORF">OEZ85_000919</name>
</gene>
<dbReference type="PROSITE" id="PS50865">
    <property type="entry name" value="ZF_MYND_2"/>
    <property type="match status" value="1"/>
</dbReference>
<feature type="domain" description="MYND-type" evidence="5">
    <location>
        <begin position="181"/>
        <end position="223"/>
    </location>
</feature>
<evidence type="ECO:0000256" key="3">
    <source>
        <dbReference type="ARBA" id="ARBA00022833"/>
    </source>
</evidence>
<dbReference type="InterPro" id="IPR002893">
    <property type="entry name" value="Znf_MYND"/>
</dbReference>
<dbReference type="Gene3D" id="6.10.140.2220">
    <property type="match status" value="1"/>
</dbReference>
<evidence type="ECO:0000313" key="6">
    <source>
        <dbReference type="EMBL" id="WIA21757.1"/>
    </source>
</evidence>
<keyword evidence="7" id="KW-1185">Reference proteome</keyword>
<keyword evidence="1" id="KW-0479">Metal-binding</keyword>
<evidence type="ECO:0000259" key="5">
    <source>
        <dbReference type="PROSITE" id="PS50865"/>
    </source>
</evidence>
<dbReference type="SUPFAM" id="SSF144232">
    <property type="entry name" value="HIT/MYND zinc finger-like"/>
    <property type="match status" value="1"/>
</dbReference>
<dbReference type="Proteomes" id="UP001244341">
    <property type="component" value="Chromosome 13b"/>
</dbReference>
<keyword evidence="3" id="KW-0862">Zinc</keyword>
<dbReference type="Pfam" id="PF01753">
    <property type="entry name" value="zf-MYND"/>
    <property type="match status" value="1"/>
</dbReference>